<feature type="domain" description="C2H2-type" evidence="2">
    <location>
        <begin position="34"/>
        <end position="64"/>
    </location>
</feature>
<evidence type="ECO:0000313" key="3">
    <source>
        <dbReference type="Proteomes" id="UP001318040"/>
    </source>
</evidence>
<dbReference type="RefSeq" id="XP_032833101.1">
    <property type="nucleotide sequence ID" value="XM_032977210.1"/>
</dbReference>
<dbReference type="Gene3D" id="3.30.160.60">
    <property type="entry name" value="Classic Zinc Finger"/>
    <property type="match status" value="1"/>
</dbReference>
<protein>
    <submittedName>
        <fullName evidence="4">Uncharacterized protein LOC116955880</fullName>
    </submittedName>
</protein>
<dbReference type="KEGG" id="pmrn:116955880"/>
<keyword evidence="3" id="KW-1185">Reference proteome</keyword>
<evidence type="ECO:0000256" key="1">
    <source>
        <dbReference type="PROSITE-ProRule" id="PRU00042"/>
    </source>
</evidence>
<reference evidence="4" key="1">
    <citation type="submission" date="2025-08" db="UniProtKB">
        <authorList>
            <consortium name="RefSeq"/>
        </authorList>
    </citation>
    <scope>IDENTIFICATION</scope>
    <source>
        <tissue evidence="4">Sperm</tissue>
    </source>
</reference>
<dbReference type="SUPFAM" id="SSF54277">
    <property type="entry name" value="CAD &amp; PB1 domains"/>
    <property type="match status" value="1"/>
</dbReference>
<accession>A0AAJ7UD90</accession>
<name>A0AAJ7UD90_PETMA</name>
<proteinExistence type="predicted"/>
<evidence type="ECO:0000313" key="4">
    <source>
        <dbReference type="RefSeq" id="XP_032833101.1"/>
    </source>
</evidence>
<evidence type="ECO:0000259" key="2">
    <source>
        <dbReference type="PROSITE" id="PS50157"/>
    </source>
</evidence>
<dbReference type="GO" id="GO:0008270">
    <property type="term" value="F:zinc ion binding"/>
    <property type="evidence" value="ECO:0007669"/>
    <property type="project" value="UniProtKB-KW"/>
</dbReference>
<sequence>MWLCRDCGSSHISRSKLLKHFRLVHGQYGHRHAYPCAYSYCPCTFKTWNALRSHLCRSHGSEQQPQKQNSSESTKINCHVCGVTDIPSVNDYILHINKHLRSHETVSCMFKDCSFKSNVYSTFKSHKRQKHCQCSLTDFKEGIVKTQEVRGLSDDTFSNEEINTSTLEEDSSCIDTGEVPENLPKLVELKFASLLLKPENHYHVPGTAVDELLEDLHYLLSDASFPLSYRIIVDTLQKHRIDNDEFLVKDLVTSLSTANPLLTAIKHGGPLASAFKRKEYYSENFKVVHSVEYVLEAKGNIIVQYVPILESLQNLLGQNDLLDKVVESHSSQQLRRDVHQYRSIQDGQFFKANNFFSDELRIYVCLYVDDFEICNPLGTSRKKHKICAIYWILGNVPSMFQSTLSSKTEDVITYGFEKILRPLLQDLQTLEQQEKFDRMGTPAKLLVILGENNCERLNLPTGIPNSLNDLKREIQTQLRVLEDFRLQFKDPDFNDFVNLTSTSDIQDKATLKVIQLPSSTSFPTTSSVPEIISSSQSLYFQLQNLCPQLEVRHGLNVSQYHSLVLMLRFNCKKLNLLIRLMVLS</sequence>
<dbReference type="AlphaFoldDB" id="A0AAJ7UD90"/>
<keyword evidence="1" id="KW-0862">Zinc</keyword>
<feature type="domain" description="C2H2-type" evidence="2">
    <location>
        <begin position="2"/>
        <end position="25"/>
    </location>
</feature>
<dbReference type="InterPro" id="IPR013087">
    <property type="entry name" value="Znf_C2H2_type"/>
</dbReference>
<dbReference type="SMART" id="SM00355">
    <property type="entry name" value="ZnF_C2H2"/>
    <property type="match status" value="4"/>
</dbReference>
<dbReference type="Proteomes" id="UP001318040">
    <property type="component" value="Chromosome 62"/>
</dbReference>
<keyword evidence="1" id="KW-0479">Metal-binding</keyword>
<gene>
    <name evidence="4" type="primary">LOC116955880</name>
</gene>
<dbReference type="PROSITE" id="PS50157">
    <property type="entry name" value="ZINC_FINGER_C2H2_2"/>
    <property type="match status" value="2"/>
</dbReference>
<dbReference type="PROSITE" id="PS00028">
    <property type="entry name" value="ZINC_FINGER_C2H2_1"/>
    <property type="match status" value="1"/>
</dbReference>
<keyword evidence="1" id="KW-0863">Zinc-finger</keyword>
<organism evidence="3 4">
    <name type="scientific">Petromyzon marinus</name>
    <name type="common">Sea lamprey</name>
    <dbReference type="NCBI Taxonomy" id="7757"/>
    <lineage>
        <taxon>Eukaryota</taxon>
        <taxon>Metazoa</taxon>
        <taxon>Chordata</taxon>
        <taxon>Craniata</taxon>
        <taxon>Vertebrata</taxon>
        <taxon>Cyclostomata</taxon>
        <taxon>Hyperoartia</taxon>
        <taxon>Petromyzontiformes</taxon>
        <taxon>Petromyzontidae</taxon>
        <taxon>Petromyzon</taxon>
    </lineage>
</organism>